<feature type="compositionally biased region" description="Polar residues" evidence="4">
    <location>
        <begin position="93"/>
        <end position="102"/>
    </location>
</feature>
<evidence type="ECO:0000256" key="4">
    <source>
        <dbReference type="SAM" id="MobiDB-lite"/>
    </source>
</evidence>
<dbReference type="GO" id="GO:0004252">
    <property type="term" value="F:serine-type endopeptidase activity"/>
    <property type="evidence" value="ECO:0007669"/>
    <property type="project" value="InterPro"/>
</dbReference>
<dbReference type="MEROPS" id="S01.444"/>
<dbReference type="InterPro" id="IPR035976">
    <property type="entry name" value="Sushi/SCR/CCP_sf"/>
</dbReference>
<accession>Q5MGG8</accession>
<dbReference type="SMART" id="SM00032">
    <property type="entry name" value="CCP"/>
    <property type="match status" value="2"/>
</dbReference>
<dbReference type="PROSITE" id="PS00134">
    <property type="entry name" value="TRYPSIN_HIS"/>
    <property type="match status" value="1"/>
</dbReference>
<keyword evidence="8" id="KW-0645">Protease</keyword>
<feature type="disulfide bond" evidence="2">
    <location>
        <begin position="35"/>
        <end position="53"/>
    </location>
</feature>
<dbReference type="PANTHER" id="PTHR24252">
    <property type="entry name" value="ACROSIN-RELATED"/>
    <property type="match status" value="1"/>
</dbReference>
<protein>
    <submittedName>
        <fullName evidence="8">Serine protease 1</fullName>
    </submittedName>
</protein>
<feature type="domain" description="Sushi" evidence="7">
    <location>
        <begin position="112"/>
        <end position="176"/>
    </location>
</feature>
<sequence length="519" mass="57305">MMFLKCVCLFLAIVKSGLGSAGDIIYTCRSDKYSCGNGICITADKVCNGVIDCSNGIDEFLCGEITSSAAISSEKGSTNDVAVEKKTADNIDEANTSQTNQTRENEQINPIGGCDLPPKLEHGTYFVSESSKVPHGQGYSYLHVSITCAPGYGTVGSNIAYCFKGTWIIQMPKCTRLCKLKRHNSVEYKCILTGNNQGYRFCEGYEPHGTQVEPICRAPNYYSPTGLKLMTCIDGSWNYVATCVPECGKVTPQGEKLILDGWSAKHGDHPWHVGIYRKTENPYVQICGGTLVTQGTVISAAHCFWNDQEKIEPAENYALGVGKIYWAWNHLNDQFGQKSDVKQIIISSLFYGAATNFVNDISLLIVERAFEYKPYVRPICLDFDSAFEKFQLQNGKLGKIAGWGLTEKNGNASPVLKVTQLPYFNIETCLKTITPSFKEYITNDKFCAGYSNGTTICKGDSGGGLAFLEFDRSVERHYLRGIASTAPSNEDLCNPFAITSFTRINSHEQFIKTNILYDE</sequence>
<feature type="disulfide bond" evidence="2">
    <location>
        <begin position="47"/>
        <end position="62"/>
    </location>
</feature>
<comment type="caution">
    <text evidence="3">Lacks conserved residue(s) required for the propagation of feature annotation.</text>
</comment>
<dbReference type="PROSITE" id="PS50068">
    <property type="entry name" value="LDLRA_2"/>
    <property type="match status" value="1"/>
</dbReference>
<dbReference type="Pfam" id="PF00057">
    <property type="entry name" value="Ldl_recept_a"/>
    <property type="match status" value="1"/>
</dbReference>
<dbReference type="InterPro" id="IPR001314">
    <property type="entry name" value="Peptidase_S1A"/>
</dbReference>
<dbReference type="AlphaFoldDB" id="Q5MGG8"/>
<keyword evidence="3" id="KW-0768">Sushi</keyword>
<dbReference type="InterPro" id="IPR001254">
    <property type="entry name" value="Trypsin_dom"/>
</dbReference>
<dbReference type="Gene3D" id="2.40.10.10">
    <property type="entry name" value="Trypsin-like serine proteases"/>
    <property type="match status" value="1"/>
</dbReference>
<dbReference type="CDD" id="cd00190">
    <property type="entry name" value="Tryp_SPc"/>
    <property type="match status" value="1"/>
</dbReference>
<dbReference type="SMART" id="SM00020">
    <property type="entry name" value="Tryp_SPc"/>
    <property type="match status" value="1"/>
</dbReference>
<feature type="disulfide bond" evidence="2">
    <location>
        <begin position="28"/>
        <end position="40"/>
    </location>
</feature>
<evidence type="ECO:0000256" key="1">
    <source>
        <dbReference type="ARBA" id="ARBA00023157"/>
    </source>
</evidence>
<evidence type="ECO:0000259" key="7">
    <source>
        <dbReference type="PROSITE" id="PS50923"/>
    </source>
</evidence>
<dbReference type="Gene3D" id="4.10.400.10">
    <property type="entry name" value="Low-density Lipoprotein Receptor"/>
    <property type="match status" value="1"/>
</dbReference>
<evidence type="ECO:0000313" key="8">
    <source>
        <dbReference type="EMBL" id="AAV91432.2"/>
    </source>
</evidence>
<keyword evidence="8" id="KW-0378">Hydrolase</keyword>
<proteinExistence type="evidence at transcript level"/>
<dbReference type="PANTHER" id="PTHR24252:SF7">
    <property type="entry name" value="HYALIN"/>
    <property type="match status" value="1"/>
</dbReference>
<dbReference type="InterPro" id="IPR018114">
    <property type="entry name" value="TRYPSIN_HIS"/>
</dbReference>
<dbReference type="InterPro" id="IPR036055">
    <property type="entry name" value="LDL_receptor-like_sf"/>
</dbReference>
<dbReference type="InterPro" id="IPR000436">
    <property type="entry name" value="Sushi_SCR_CCP_dom"/>
</dbReference>
<dbReference type="SUPFAM" id="SSF57424">
    <property type="entry name" value="LDL receptor-like module"/>
    <property type="match status" value="1"/>
</dbReference>
<dbReference type="EMBL" id="AY829818">
    <property type="protein sequence ID" value="AAV91432.2"/>
    <property type="molecule type" value="mRNA"/>
</dbReference>
<dbReference type="Pfam" id="PF00084">
    <property type="entry name" value="Sushi"/>
    <property type="match status" value="1"/>
</dbReference>
<keyword evidence="1 2" id="KW-1015">Disulfide bond</keyword>
<dbReference type="InterPro" id="IPR009003">
    <property type="entry name" value="Peptidase_S1_PA"/>
</dbReference>
<dbReference type="InterPro" id="IPR002172">
    <property type="entry name" value="LDrepeatLR_classA_rpt"/>
</dbReference>
<dbReference type="PROSITE" id="PS50923">
    <property type="entry name" value="SUSHI"/>
    <property type="match status" value="1"/>
</dbReference>
<dbReference type="SUPFAM" id="SSF50494">
    <property type="entry name" value="Trypsin-like serine proteases"/>
    <property type="match status" value="1"/>
</dbReference>
<name>Q5MGG8_LONON</name>
<dbReference type="CDD" id="cd00112">
    <property type="entry name" value="LDLa"/>
    <property type="match status" value="1"/>
</dbReference>
<evidence type="ECO:0000256" key="2">
    <source>
        <dbReference type="PROSITE-ProRule" id="PRU00124"/>
    </source>
</evidence>
<dbReference type="SUPFAM" id="SSF57535">
    <property type="entry name" value="Complement control module/SCR domain"/>
    <property type="match status" value="1"/>
</dbReference>
<keyword evidence="5" id="KW-0732">Signal</keyword>
<dbReference type="SMART" id="SM00192">
    <property type="entry name" value="LDLa"/>
    <property type="match status" value="1"/>
</dbReference>
<dbReference type="Pfam" id="PF00089">
    <property type="entry name" value="Trypsin"/>
    <property type="match status" value="1"/>
</dbReference>
<dbReference type="CDD" id="cd00033">
    <property type="entry name" value="CCP"/>
    <property type="match status" value="1"/>
</dbReference>
<dbReference type="PRINTS" id="PR00722">
    <property type="entry name" value="CHYMOTRYPSIN"/>
</dbReference>
<evidence type="ECO:0000259" key="6">
    <source>
        <dbReference type="PROSITE" id="PS50240"/>
    </source>
</evidence>
<dbReference type="GO" id="GO:0006508">
    <property type="term" value="P:proteolysis"/>
    <property type="evidence" value="ECO:0007669"/>
    <property type="project" value="UniProtKB-KW"/>
</dbReference>
<evidence type="ECO:0000256" key="3">
    <source>
        <dbReference type="PROSITE-ProRule" id="PRU00302"/>
    </source>
</evidence>
<dbReference type="InterPro" id="IPR043504">
    <property type="entry name" value="Peptidase_S1_PA_chymotrypsin"/>
</dbReference>
<feature type="domain" description="Peptidase S1" evidence="6">
    <location>
        <begin position="258"/>
        <end position="516"/>
    </location>
</feature>
<feature type="chain" id="PRO_5004259834" evidence="5">
    <location>
        <begin position="20"/>
        <end position="519"/>
    </location>
</feature>
<feature type="signal peptide" evidence="5">
    <location>
        <begin position="1"/>
        <end position="19"/>
    </location>
</feature>
<feature type="region of interest" description="Disordered" evidence="4">
    <location>
        <begin position="88"/>
        <end position="108"/>
    </location>
</feature>
<dbReference type="PROSITE" id="PS50240">
    <property type="entry name" value="TRYPSIN_DOM"/>
    <property type="match status" value="1"/>
</dbReference>
<evidence type="ECO:0000256" key="5">
    <source>
        <dbReference type="SAM" id="SignalP"/>
    </source>
</evidence>
<organism evidence="8">
    <name type="scientific">Lonomia obliqua</name>
    <name type="common">Moth</name>
    <dbReference type="NCBI Taxonomy" id="304329"/>
    <lineage>
        <taxon>Eukaryota</taxon>
        <taxon>Metazoa</taxon>
        <taxon>Ecdysozoa</taxon>
        <taxon>Arthropoda</taxon>
        <taxon>Hexapoda</taxon>
        <taxon>Insecta</taxon>
        <taxon>Pterygota</taxon>
        <taxon>Neoptera</taxon>
        <taxon>Endopterygota</taxon>
        <taxon>Lepidoptera</taxon>
        <taxon>Glossata</taxon>
        <taxon>Ditrysia</taxon>
        <taxon>Bombycoidea</taxon>
        <taxon>Saturniidae</taxon>
        <taxon>Hemileucinae</taxon>
        <taxon>Lonomia</taxon>
    </lineage>
</organism>
<dbReference type="Gene3D" id="2.10.70.10">
    <property type="entry name" value="Complement Module, domain 1"/>
    <property type="match status" value="1"/>
</dbReference>
<reference evidence="8" key="1">
    <citation type="journal article" date="2005" name="Gene">
        <title>A catalog for the transcripts from the venomous structures of the caterpillar Lonomia obliqua: identification of the proteins potentially involved in the coagulation disorder and hemorrhagic syndrome.</title>
        <authorList>
            <person name="Veiga A.B.G."/>
            <person name="Ribeiro J.M.C."/>
            <person name="Guimaraes J.A."/>
            <person name="Francischetti I.M.B."/>
        </authorList>
    </citation>
    <scope>NUCLEOTIDE SEQUENCE</scope>
    <source>
        <tissue evidence="8">Tegument</tissue>
    </source>
</reference>